<proteinExistence type="predicted"/>
<name>A0A1V0RJ62_9RHOB</name>
<organism evidence="1 2">
    <name type="scientific">Roseovarius mucosus</name>
    <dbReference type="NCBI Taxonomy" id="215743"/>
    <lineage>
        <taxon>Bacteria</taxon>
        <taxon>Pseudomonadati</taxon>
        <taxon>Pseudomonadota</taxon>
        <taxon>Alphaproteobacteria</taxon>
        <taxon>Rhodobacterales</taxon>
        <taxon>Roseobacteraceae</taxon>
        <taxon>Roseovarius</taxon>
    </lineage>
</organism>
<gene>
    <name evidence="1" type="ORF">ROSMUCSMR3_00302</name>
</gene>
<keyword evidence="2" id="KW-1185">Reference proteome</keyword>
<dbReference type="GO" id="GO:0016788">
    <property type="term" value="F:hydrolase activity, acting on ester bonds"/>
    <property type="evidence" value="ECO:0007669"/>
    <property type="project" value="UniProtKB-ARBA"/>
</dbReference>
<protein>
    <submittedName>
        <fullName evidence="1">Uncharacterized protein</fullName>
    </submittedName>
</protein>
<dbReference type="InterPro" id="IPR036514">
    <property type="entry name" value="SGNH_hydro_sf"/>
</dbReference>
<dbReference type="KEGG" id="rmm:ROSMUCSMR3_00302"/>
<dbReference type="OrthoDB" id="7717001at2"/>
<dbReference type="Proteomes" id="UP000192273">
    <property type="component" value="Chromosome"/>
</dbReference>
<reference evidence="1 2" key="1">
    <citation type="submission" date="2017-03" db="EMBL/GenBank/DDBJ databases">
        <title>Genome Sequence of Roseovarius mucosus strain SMR3 Isolated from a culture of the Diatom Skeletonema marinoi.</title>
        <authorList>
            <person name="Topel M."/>
            <person name="Pinder M."/>
            <person name="Johansson O.N."/>
            <person name="Kourtchenko O."/>
            <person name="Godhe A."/>
            <person name="Clarke A.K."/>
        </authorList>
    </citation>
    <scope>NUCLEOTIDE SEQUENCE [LARGE SCALE GENOMIC DNA]</scope>
    <source>
        <strain evidence="1 2">SMR3</strain>
    </source>
</reference>
<dbReference type="RefSeq" id="WP_081506217.1">
    <property type="nucleotide sequence ID" value="NZ_CP020474.1"/>
</dbReference>
<dbReference type="EMBL" id="CP020474">
    <property type="protein sequence ID" value="ARE81808.1"/>
    <property type="molecule type" value="Genomic_DNA"/>
</dbReference>
<sequence length="338" mass="37967">MPTRRLLIIGFSNVATRSGFSDPTTDRLRAETPDVTVLRVGLGAQQPHVIPPYLRLAAAKLGPFSHVLFEVNASAFALHPLTTPARGRELLLDMALVAQDIGADPAFFLHHRRWTSPVHHDFNAQTREFCKEFRIPFLDMAEEWLAEVGADVVAGLLRDDVHTTYEGGEVMADRVTPFLKRCLDQAAWFHAVSLPKPIWRRGLLDTDAIQHDHPMERHDCMDLPLHYMRLEDTGAVLRFGQEYHAQALVHLFHRAGGHINLRLDPSGHSLQVSTVDPFSYAPRIGSVAFDFYRGLHLREITISPTLEAPEIKLLKGEPERPLRSYIGPLLTLEPATPS</sequence>
<evidence type="ECO:0000313" key="1">
    <source>
        <dbReference type="EMBL" id="ARE81808.1"/>
    </source>
</evidence>
<evidence type="ECO:0000313" key="2">
    <source>
        <dbReference type="Proteomes" id="UP000192273"/>
    </source>
</evidence>
<dbReference type="AlphaFoldDB" id="A0A1V0RJ62"/>
<accession>A0A1V0RJ62</accession>
<dbReference type="SUPFAM" id="SSF52266">
    <property type="entry name" value="SGNH hydrolase"/>
    <property type="match status" value="1"/>
</dbReference>
<dbReference type="Gene3D" id="3.40.50.1110">
    <property type="entry name" value="SGNH hydrolase"/>
    <property type="match status" value="1"/>
</dbReference>